<evidence type="ECO:0000313" key="14">
    <source>
        <dbReference type="EMBL" id="MCU7239735.1"/>
    </source>
</evidence>
<evidence type="ECO:0000256" key="12">
    <source>
        <dbReference type="SAM" id="Phobius"/>
    </source>
</evidence>
<keyword evidence="8" id="KW-0418">Kinase</keyword>
<reference evidence="14" key="2">
    <citation type="submission" date="2022-09" db="EMBL/GenBank/DDBJ databases">
        <authorList>
            <person name="Cesa-Luna C."/>
            <person name="Girard L."/>
            <person name="Lood C."/>
            <person name="Hofte M."/>
            <person name="De Mot R."/>
        </authorList>
    </citation>
    <scope>NUCLEOTIDE SEQUENCE</scope>
    <source>
        <strain evidence="14">COR51</strain>
    </source>
</reference>
<dbReference type="InterPro" id="IPR036890">
    <property type="entry name" value="HATPase_C_sf"/>
</dbReference>
<dbReference type="InterPro" id="IPR058619">
    <property type="entry name" value="PhoQ/CarS-like_HATPase"/>
</dbReference>
<evidence type="ECO:0000256" key="8">
    <source>
        <dbReference type="ARBA" id="ARBA00022777"/>
    </source>
</evidence>
<dbReference type="SUPFAM" id="SSF47384">
    <property type="entry name" value="Homodimeric domain of signal transducing histidine kinase"/>
    <property type="match status" value="1"/>
</dbReference>
<dbReference type="PANTHER" id="PTHR45436">
    <property type="entry name" value="SENSOR HISTIDINE KINASE YKOH"/>
    <property type="match status" value="1"/>
</dbReference>
<dbReference type="InterPro" id="IPR005467">
    <property type="entry name" value="His_kinase_dom"/>
</dbReference>
<comment type="caution">
    <text evidence="14">The sequence shown here is derived from an EMBL/GenBank/DDBJ whole genome shotgun (WGS) entry which is preliminary data.</text>
</comment>
<dbReference type="GO" id="GO:0005524">
    <property type="term" value="F:ATP binding"/>
    <property type="evidence" value="ECO:0007669"/>
    <property type="project" value="UniProtKB-KW"/>
</dbReference>
<evidence type="ECO:0000313" key="15">
    <source>
        <dbReference type="Proteomes" id="UP001139994"/>
    </source>
</evidence>
<name>A0ABT2VDF4_9PSED</name>
<dbReference type="InterPro" id="IPR003594">
    <property type="entry name" value="HATPase_dom"/>
</dbReference>
<dbReference type="Pfam" id="PF00512">
    <property type="entry name" value="HisKA"/>
    <property type="match status" value="1"/>
</dbReference>
<dbReference type="CDD" id="cd16954">
    <property type="entry name" value="HATPase_PhoQ-like"/>
    <property type="match status" value="1"/>
</dbReference>
<keyword evidence="4" id="KW-0597">Phosphoprotein</keyword>
<feature type="domain" description="Histidine kinase" evidence="13">
    <location>
        <begin position="245"/>
        <end position="446"/>
    </location>
</feature>
<keyword evidence="5" id="KW-0808">Transferase</keyword>
<dbReference type="RefSeq" id="WP_262952184.1">
    <property type="nucleotide sequence ID" value="NZ_JAOSLA010000027.1"/>
</dbReference>
<keyword evidence="11 12" id="KW-0472">Membrane</keyword>
<comment type="catalytic activity">
    <reaction evidence="1">
        <text>ATP + protein L-histidine = ADP + protein N-phospho-L-histidine.</text>
        <dbReference type="EC" id="2.7.13.3"/>
    </reaction>
</comment>
<sequence>MIRSLRVRLMLAAALLALLFMLALLPALQKAFSLALQESIEQRLASDVTTLISAARIERGQLQMPALLPDERYNLPYTGLLGYIFDRQGTLVWQSRATRNRNINYHPRYDGRGNEFARIHQDDGDEFFVYDVEVKLLGGKSAAFSIVALQPVREYQDTLNGLREKLYLGFGAALLALMVLLWAGLTWGLRSLRRLSSELDDVESGARDGLSREHPRELLRLTGSLNRLLRSEREQRQRYRDSLDDLAHSLKTPLAVLQGVGESMEQGDREQARVLQSQIERMSQQIDYQLQRASLRKSGLVRHQVELRPLLDSLCSTLAKVYRDKRVEVSLDIPALARVPMEQGALLELLGNLLENAYRLCLGQVRVSLRQSPGLLELCVEDDGPGVPPDQRERILERGERLDRQHPGQGIGLAVVKDIIDSYDAELSLGDSPLGGAAFRIAFRLD</sequence>
<dbReference type="Gene3D" id="3.30.565.10">
    <property type="entry name" value="Histidine kinase-like ATPase, C-terminal domain"/>
    <property type="match status" value="1"/>
</dbReference>
<dbReference type="SUPFAM" id="SSF55874">
    <property type="entry name" value="ATPase domain of HSP90 chaperone/DNA topoisomerase II/histidine kinase"/>
    <property type="match status" value="1"/>
</dbReference>
<accession>A0ABT2VDF4</accession>
<dbReference type="InterPro" id="IPR003661">
    <property type="entry name" value="HisK_dim/P_dom"/>
</dbReference>
<dbReference type="SMART" id="SM00387">
    <property type="entry name" value="HATPase_c"/>
    <property type="match status" value="1"/>
</dbReference>
<dbReference type="Gene3D" id="1.10.287.130">
    <property type="match status" value="1"/>
</dbReference>
<dbReference type="InterPro" id="IPR004358">
    <property type="entry name" value="Sig_transdc_His_kin-like_C"/>
</dbReference>
<dbReference type="EC" id="2.7.13.3" evidence="3"/>
<dbReference type="Pfam" id="PF02518">
    <property type="entry name" value="HATPase_c"/>
    <property type="match status" value="1"/>
</dbReference>
<dbReference type="PANTHER" id="PTHR45436:SF4">
    <property type="entry name" value="SENSOR PROTEIN PHOQ"/>
    <property type="match status" value="1"/>
</dbReference>
<reference evidence="14" key="3">
    <citation type="journal article" date="2023" name="mSystems">
        <title>Charting the Lipopeptidome of Nonpathogenic Pseudomonas.</title>
        <authorList>
            <person name="Cesa-Luna C."/>
            <person name="Geudens N."/>
            <person name="Girard L."/>
            <person name="De Roo V."/>
            <person name="Maklad H.R."/>
            <person name="Martins J.C."/>
            <person name="Hofte M."/>
            <person name="De Mot R."/>
        </authorList>
    </citation>
    <scope>NUCLEOTIDE SEQUENCE</scope>
    <source>
        <strain evidence="14">COR51</strain>
    </source>
</reference>
<feature type="transmembrane region" description="Helical" evidence="12">
    <location>
        <begin position="166"/>
        <end position="189"/>
    </location>
</feature>
<protein>
    <recommendedName>
        <fullName evidence="3">histidine kinase</fullName>
        <ecNumber evidence="3">2.7.13.3</ecNumber>
    </recommendedName>
</protein>
<reference evidence="14" key="1">
    <citation type="journal article" date="2022" name="Microbiol. Spectr.">
        <title>An Nuclear Magnetic Resonance Fingerprint Matching Approach for the Identification and Structural Re-Evaluation of Pseudomonas Lipopeptides.</title>
        <authorList>
            <person name="De Roo V."/>
            <person name="Verleysen Y."/>
            <person name="Kovacs B."/>
            <person name="De Vleeschouwer M."/>
            <person name="Muangkaew P."/>
            <person name="Girard L."/>
            <person name="Hofte M."/>
            <person name="De Mot R."/>
            <person name="Madder A."/>
            <person name="Geudens N."/>
            <person name="Martins J.C."/>
        </authorList>
    </citation>
    <scope>NUCLEOTIDE SEQUENCE</scope>
    <source>
        <strain evidence="14">COR51</strain>
    </source>
</reference>
<dbReference type="InterPro" id="IPR036097">
    <property type="entry name" value="HisK_dim/P_sf"/>
</dbReference>
<evidence type="ECO:0000256" key="6">
    <source>
        <dbReference type="ARBA" id="ARBA00022692"/>
    </source>
</evidence>
<evidence type="ECO:0000256" key="1">
    <source>
        <dbReference type="ARBA" id="ARBA00000085"/>
    </source>
</evidence>
<gene>
    <name evidence="14" type="ORF">OC929_16915</name>
</gene>
<dbReference type="CDD" id="cd00082">
    <property type="entry name" value="HisKA"/>
    <property type="match status" value="1"/>
</dbReference>
<organism evidence="14 15">
    <name type="scientific">Pseudomonas peradeniyensis</name>
    <dbReference type="NCBI Taxonomy" id="2745488"/>
    <lineage>
        <taxon>Bacteria</taxon>
        <taxon>Pseudomonadati</taxon>
        <taxon>Pseudomonadota</taxon>
        <taxon>Gammaproteobacteria</taxon>
        <taxon>Pseudomonadales</taxon>
        <taxon>Pseudomonadaceae</taxon>
        <taxon>Pseudomonas</taxon>
    </lineage>
</organism>
<proteinExistence type="predicted"/>
<keyword evidence="9 14" id="KW-0067">ATP-binding</keyword>
<dbReference type="EMBL" id="JAOSLA010000027">
    <property type="protein sequence ID" value="MCU7239735.1"/>
    <property type="molecule type" value="Genomic_DNA"/>
</dbReference>
<keyword evidence="6 12" id="KW-0812">Transmembrane</keyword>
<evidence type="ECO:0000259" key="13">
    <source>
        <dbReference type="PROSITE" id="PS50109"/>
    </source>
</evidence>
<comment type="subcellular location">
    <subcellularLocation>
        <location evidence="2">Membrane</location>
    </subcellularLocation>
</comment>
<keyword evidence="7" id="KW-0547">Nucleotide-binding</keyword>
<dbReference type="PRINTS" id="PR00344">
    <property type="entry name" value="BCTRLSENSOR"/>
</dbReference>
<evidence type="ECO:0000256" key="3">
    <source>
        <dbReference type="ARBA" id="ARBA00012438"/>
    </source>
</evidence>
<keyword evidence="10 12" id="KW-1133">Transmembrane helix</keyword>
<dbReference type="SMART" id="SM00388">
    <property type="entry name" value="HisKA"/>
    <property type="match status" value="1"/>
</dbReference>
<evidence type="ECO:0000256" key="10">
    <source>
        <dbReference type="ARBA" id="ARBA00022989"/>
    </source>
</evidence>
<dbReference type="InterPro" id="IPR050428">
    <property type="entry name" value="TCS_sensor_his_kinase"/>
</dbReference>
<keyword evidence="15" id="KW-1185">Reference proteome</keyword>
<dbReference type="Proteomes" id="UP001139994">
    <property type="component" value="Unassembled WGS sequence"/>
</dbReference>
<evidence type="ECO:0000256" key="4">
    <source>
        <dbReference type="ARBA" id="ARBA00022553"/>
    </source>
</evidence>
<evidence type="ECO:0000256" key="11">
    <source>
        <dbReference type="ARBA" id="ARBA00023136"/>
    </source>
</evidence>
<evidence type="ECO:0000256" key="9">
    <source>
        <dbReference type="ARBA" id="ARBA00022840"/>
    </source>
</evidence>
<evidence type="ECO:0000256" key="5">
    <source>
        <dbReference type="ARBA" id="ARBA00022679"/>
    </source>
</evidence>
<evidence type="ECO:0000256" key="7">
    <source>
        <dbReference type="ARBA" id="ARBA00022741"/>
    </source>
</evidence>
<evidence type="ECO:0000256" key="2">
    <source>
        <dbReference type="ARBA" id="ARBA00004370"/>
    </source>
</evidence>
<dbReference type="PROSITE" id="PS50109">
    <property type="entry name" value="HIS_KIN"/>
    <property type="match status" value="1"/>
</dbReference>